<keyword evidence="4" id="KW-0336">GPI-anchor</keyword>
<dbReference type="PROSITE" id="PS50213">
    <property type="entry name" value="FAS1"/>
    <property type="match status" value="1"/>
</dbReference>
<evidence type="ECO:0000259" key="12">
    <source>
        <dbReference type="PROSITE" id="PS50213"/>
    </source>
</evidence>
<keyword evidence="7" id="KW-0472">Membrane</keyword>
<organism evidence="13 14">
    <name type="scientific">Ricinus communis</name>
    <name type="common">Castor bean</name>
    <dbReference type="NCBI Taxonomy" id="3988"/>
    <lineage>
        <taxon>Eukaryota</taxon>
        <taxon>Viridiplantae</taxon>
        <taxon>Streptophyta</taxon>
        <taxon>Embryophyta</taxon>
        <taxon>Tracheophyta</taxon>
        <taxon>Spermatophyta</taxon>
        <taxon>Magnoliopsida</taxon>
        <taxon>eudicotyledons</taxon>
        <taxon>Gunneridae</taxon>
        <taxon>Pentapetalae</taxon>
        <taxon>rosids</taxon>
        <taxon>fabids</taxon>
        <taxon>Malpighiales</taxon>
        <taxon>Euphorbiaceae</taxon>
        <taxon>Acalyphoideae</taxon>
        <taxon>Acalypheae</taxon>
        <taxon>Ricinus</taxon>
    </lineage>
</organism>
<keyword evidence="9" id="KW-0449">Lipoprotein</keyword>
<dbReference type="InterPro" id="IPR000782">
    <property type="entry name" value="FAS1_domain"/>
</dbReference>
<dbReference type="GO" id="GO:0005886">
    <property type="term" value="C:plasma membrane"/>
    <property type="evidence" value="ECO:0000318"/>
    <property type="project" value="GO_Central"/>
</dbReference>
<feature type="compositionally biased region" description="Polar residues" evidence="11">
    <location>
        <begin position="257"/>
        <end position="270"/>
    </location>
</feature>
<reference evidence="14" key="1">
    <citation type="journal article" date="2010" name="Nat. Biotechnol.">
        <title>Draft genome sequence of the oilseed species Ricinus communis.</title>
        <authorList>
            <person name="Chan A.P."/>
            <person name="Crabtree J."/>
            <person name="Zhao Q."/>
            <person name="Lorenzi H."/>
            <person name="Orvis J."/>
            <person name="Puiu D."/>
            <person name="Melake-Berhan A."/>
            <person name="Jones K.M."/>
            <person name="Redman J."/>
            <person name="Chen G."/>
            <person name="Cahoon E.B."/>
            <person name="Gedil M."/>
            <person name="Stanke M."/>
            <person name="Haas B.J."/>
            <person name="Wortman J.R."/>
            <person name="Fraser-Liggett C.M."/>
            <person name="Ravel J."/>
            <person name="Rabinowicz P.D."/>
        </authorList>
    </citation>
    <scope>NUCLEOTIDE SEQUENCE [LARGE SCALE GENOMIC DNA]</scope>
    <source>
        <strain evidence="14">cv. Hale</strain>
    </source>
</reference>
<feature type="region of interest" description="Disordered" evidence="11">
    <location>
        <begin position="174"/>
        <end position="318"/>
    </location>
</feature>
<dbReference type="Pfam" id="PF02469">
    <property type="entry name" value="Fasciclin"/>
    <property type="match status" value="1"/>
</dbReference>
<name>B9RGR5_RICCO</name>
<accession>B9RGR5</accession>
<sequence>MSLLTLSSNSVPALCFSFFILFSTVSAFNITKILSDHSDFSNFNDLLTKTQLAATINSRQTITILAVDNGNISPISGQSVDMQKKILSMHVILDYYDDAKLQKLPNKTELLTTLYQSSGQAKGQEGFLNATLVNNQVTLGSAVPGSGLNAKLVKAVVTQPYNVSILQVSSIIMPSSGGSSSSNSSSNSTSAPPSSSTSSSPASSPGNSPAAPKSSPSPAGSKAPAPTTGKAPAAAPKAPSDASSPSSEAETPAGSPQASSNAPSGSPQASTPADAAVPTADTPVSSPPAMGPTADAPTADGPAADTPAPSGATTIVGTGPRAAMVVMVLYPLLALAKMI</sequence>
<comment type="similarity">
    <text evidence="2">Belongs to the fasciclin-like AGP family.</text>
</comment>
<feature type="compositionally biased region" description="Low complexity" evidence="11">
    <location>
        <begin position="271"/>
        <end position="284"/>
    </location>
</feature>
<evidence type="ECO:0000313" key="14">
    <source>
        <dbReference type="Proteomes" id="UP000008311"/>
    </source>
</evidence>
<keyword evidence="5" id="KW-0732">Signal</keyword>
<protein>
    <submittedName>
        <fullName evidence="13">Glycoprotein X, putative</fullName>
    </submittedName>
</protein>
<comment type="function">
    <text evidence="10">May be a cell surface adhesion protein.</text>
</comment>
<dbReference type="OrthoDB" id="694090at2759"/>
<dbReference type="OMA" id="LNILCHA"/>
<feature type="domain" description="FAS1" evidence="12">
    <location>
        <begin position="27"/>
        <end position="157"/>
    </location>
</feature>
<evidence type="ECO:0000256" key="4">
    <source>
        <dbReference type="ARBA" id="ARBA00022622"/>
    </source>
</evidence>
<dbReference type="SUPFAM" id="SSF82153">
    <property type="entry name" value="FAS1 domain"/>
    <property type="match status" value="1"/>
</dbReference>
<evidence type="ECO:0000256" key="2">
    <source>
        <dbReference type="ARBA" id="ARBA00007843"/>
    </source>
</evidence>
<dbReference type="PANTHER" id="PTHR32382">
    <property type="entry name" value="FASCICLIN-LIKE ARABINOGALACTAN PROTEIN"/>
    <property type="match status" value="1"/>
</dbReference>
<evidence type="ECO:0000256" key="6">
    <source>
        <dbReference type="ARBA" id="ARBA00022974"/>
    </source>
</evidence>
<dbReference type="PANTHER" id="PTHR32382:SF91">
    <property type="entry name" value="FAS1 DOMAIN-CONTAINING PROTEIN"/>
    <property type="match status" value="1"/>
</dbReference>
<keyword evidence="6" id="KW-0654">Proteoglycan</keyword>
<evidence type="ECO:0000256" key="5">
    <source>
        <dbReference type="ARBA" id="ARBA00022729"/>
    </source>
</evidence>
<dbReference type="GO" id="GO:0098552">
    <property type="term" value="C:side of membrane"/>
    <property type="evidence" value="ECO:0007669"/>
    <property type="project" value="UniProtKB-KW"/>
</dbReference>
<keyword evidence="14" id="KW-1185">Reference proteome</keyword>
<evidence type="ECO:0000256" key="9">
    <source>
        <dbReference type="ARBA" id="ARBA00023288"/>
    </source>
</evidence>
<evidence type="ECO:0000256" key="3">
    <source>
        <dbReference type="ARBA" id="ARBA00022475"/>
    </source>
</evidence>
<evidence type="ECO:0000313" key="13">
    <source>
        <dbReference type="EMBL" id="EEF49277.1"/>
    </source>
</evidence>
<dbReference type="eggNOG" id="ENOG502S0N4">
    <property type="taxonomic scope" value="Eukaryota"/>
</dbReference>
<dbReference type="InterPro" id="IPR036378">
    <property type="entry name" value="FAS1_dom_sf"/>
</dbReference>
<dbReference type="Gene3D" id="2.30.180.10">
    <property type="entry name" value="FAS1 domain"/>
    <property type="match status" value="1"/>
</dbReference>
<dbReference type="FunFam" id="2.30.180.10:FF:000015">
    <property type="entry name" value="Fasciclin-like arabinogalactan protein 3"/>
    <property type="match status" value="1"/>
</dbReference>
<proteinExistence type="inferred from homology"/>
<gene>
    <name evidence="13" type="ORF">RCOM_1443100</name>
</gene>
<evidence type="ECO:0000256" key="8">
    <source>
        <dbReference type="ARBA" id="ARBA00023180"/>
    </source>
</evidence>
<comment type="subcellular location">
    <subcellularLocation>
        <location evidence="1">Cell membrane</location>
        <topology evidence="1">Lipid-anchor</topology>
        <topology evidence="1">GPI-anchor</topology>
    </subcellularLocation>
</comment>
<keyword evidence="8" id="KW-0325">Glycoprotein</keyword>
<evidence type="ECO:0000256" key="11">
    <source>
        <dbReference type="SAM" id="MobiDB-lite"/>
    </source>
</evidence>
<feature type="compositionally biased region" description="Low complexity" evidence="11">
    <location>
        <begin position="291"/>
        <end position="314"/>
    </location>
</feature>
<evidence type="ECO:0000256" key="7">
    <source>
        <dbReference type="ARBA" id="ARBA00023136"/>
    </source>
</evidence>
<keyword evidence="3" id="KW-1003">Cell membrane</keyword>
<evidence type="ECO:0000256" key="10">
    <source>
        <dbReference type="ARBA" id="ARBA00024686"/>
    </source>
</evidence>
<dbReference type="InParanoid" id="B9RGR5"/>
<dbReference type="Proteomes" id="UP000008311">
    <property type="component" value="Unassembled WGS sequence"/>
</dbReference>
<dbReference type="STRING" id="3988.B9RGR5"/>
<dbReference type="InterPro" id="IPR033254">
    <property type="entry name" value="Plant_FLA"/>
</dbReference>
<evidence type="ECO:0000256" key="1">
    <source>
        <dbReference type="ARBA" id="ARBA00004609"/>
    </source>
</evidence>
<dbReference type="KEGG" id="rcu:8280294"/>
<feature type="compositionally biased region" description="Low complexity" evidence="11">
    <location>
        <begin position="174"/>
        <end position="256"/>
    </location>
</feature>
<dbReference type="AlphaFoldDB" id="B9RGR5"/>
<dbReference type="EMBL" id="EQ973778">
    <property type="protein sequence ID" value="EEF49277.1"/>
    <property type="molecule type" value="Genomic_DNA"/>
</dbReference>